<keyword evidence="3 8" id="KW-0813">Transport</keyword>
<dbReference type="Proteomes" id="UP000198611">
    <property type="component" value="Unassembled WGS sequence"/>
</dbReference>
<accession>A0A1I1TL68</accession>
<evidence type="ECO:0000259" key="11">
    <source>
        <dbReference type="SMART" id="SM00965"/>
    </source>
</evidence>
<dbReference type="SMART" id="SM00965">
    <property type="entry name" value="STN"/>
    <property type="match status" value="1"/>
</dbReference>
<name>A0A1I1TL68_9GAMM</name>
<evidence type="ECO:0000256" key="10">
    <source>
        <dbReference type="SAM" id="SignalP"/>
    </source>
</evidence>
<evidence type="ECO:0000256" key="8">
    <source>
        <dbReference type="RuleBase" id="RU004004"/>
    </source>
</evidence>
<gene>
    <name evidence="12" type="ORF">SAMN05660831_01853</name>
</gene>
<dbReference type="PANTHER" id="PTHR30604:SF1">
    <property type="entry name" value="DNA UTILIZATION PROTEIN HOFQ"/>
    <property type="match status" value="1"/>
</dbReference>
<organism evidence="12 13">
    <name type="scientific">Thiohalospira halophila DSM 15071</name>
    <dbReference type="NCBI Taxonomy" id="1123397"/>
    <lineage>
        <taxon>Bacteria</taxon>
        <taxon>Pseudomonadati</taxon>
        <taxon>Pseudomonadota</taxon>
        <taxon>Gammaproteobacteria</taxon>
        <taxon>Thiohalospirales</taxon>
        <taxon>Thiohalospiraceae</taxon>
        <taxon>Thiohalospira</taxon>
    </lineage>
</organism>
<dbReference type="InterPro" id="IPR051808">
    <property type="entry name" value="Type_IV_pilus_biogenesis"/>
</dbReference>
<protein>
    <submittedName>
        <fullName evidence="12">Type IV pilus assembly protein PilQ</fullName>
    </submittedName>
</protein>
<evidence type="ECO:0000256" key="1">
    <source>
        <dbReference type="ARBA" id="ARBA00004442"/>
    </source>
</evidence>
<keyword evidence="6" id="KW-0472">Membrane</keyword>
<evidence type="ECO:0000313" key="13">
    <source>
        <dbReference type="Proteomes" id="UP000198611"/>
    </source>
</evidence>
<sequence length="704" mass="75294">MRRAILTSLALLGAGASQAAELTGVRATDEGLHLALDGSAEPTSFTLADPHRVVVDLPGTGSSVQRHPEVAEGTVRDLRVIEAGGRTRVIATLPGPHAHRLRTTEEGVRLALGRVGQDPGPGEPETGDTDIGTSAAGESNADEAGPSTAEARLEGVDFRRGEAGAGELKLALSGPGGEVDIRRHEAGYRLFIDGAEVPEGQRRRYDVRDFATPVERVDVRQRQGGAHLLVHAEGETEHRLHRLDGELTLAVSPRADEEPAQAEEDGEAAYTGDHLSFDVRDADIRSLLFRIGEFTGLNMVVSDSVQGKLTMHLENVPWDQALDHILTLKGLGMRQDGDVRIIAPQQELLDTESKRLKAEQRRDELVPLEKTTLQVNYAKAADIASTLRSEEGGMLSERGSVRVDERTNKILIRDTPANLRSARELVEELDVPVQQVMIETRIVIANDDFSEDLGTRFGASHVSDTNGGVSTAISGSASGTGSAIGENNTGGNDAVTSIGGGDRMAVDLPVSNPAGQLAVSVLDGDTLLDLELSALQAENEGEIVSNPRVITANQHEAVIEQGVEIPYQEASSSGATSVSFKKAVLSLGVTPQITPDGRIIMDLEISKDSVGEVFNGVPSVDTREVTTQALVTNGETVVLGGIYETEQSREVEKVPLLGDLPLLGRLFRHTREVNAKAELLIFVTPRLLEGEPTREPVADQRLDL</sequence>
<evidence type="ECO:0000256" key="3">
    <source>
        <dbReference type="ARBA" id="ARBA00022448"/>
    </source>
</evidence>
<evidence type="ECO:0000313" key="12">
    <source>
        <dbReference type="EMBL" id="SFD56140.1"/>
    </source>
</evidence>
<dbReference type="InterPro" id="IPR011662">
    <property type="entry name" value="Secretin/TonB_short_N"/>
</dbReference>
<dbReference type="InterPro" id="IPR038591">
    <property type="entry name" value="NolW-like_sf"/>
</dbReference>
<evidence type="ECO:0000256" key="7">
    <source>
        <dbReference type="ARBA" id="ARBA00023237"/>
    </source>
</evidence>
<feature type="signal peptide" evidence="10">
    <location>
        <begin position="1"/>
        <end position="19"/>
    </location>
</feature>
<comment type="subcellular location">
    <subcellularLocation>
        <location evidence="1 8">Cell outer membrane</location>
    </subcellularLocation>
</comment>
<evidence type="ECO:0000256" key="9">
    <source>
        <dbReference type="SAM" id="MobiDB-lite"/>
    </source>
</evidence>
<proteinExistence type="inferred from homology"/>
<dbReference type="OrthoDB" id="9775455at2"/>
<keyword evidence="13" id="KW-1185">Reference proteome</keyword>
<dbReference type="PROSITE" id="PS00875">
    <property type="entry name" value="T2SP_D"/>
    <property type="match status" value="1"/>
</dbReference>
<keyword evidence="4 10" id="KW-0732">Signal</keyword>
<comment type="similarity">
    <text evidence="2">Belongs to the bacterial secretin family. PilQ subfamily.</text>
</comment>
<dbReference type="RefSeq" id="WP_093428487.1">
    <property type="nucleotide sequence ID" value="NZ_FOMJ01000006.1"/>
</dbReference>
<evidence type="ECO:0000256" key="6">
    <source>
        <dbReference type="ARBA" id="ARBA00023136"/>
    </source>
</evidence>
<evidence type="ECO:0000256" key="4">
    <source>
        <dbReference type="ARBA" id="ARBA00022729"/>
    </source>
</evidence>
<feature type="chain" id="PRO_5011784408" evidence="10">
    <location>
        <begin position="20"/>
        <end position="704"/>
    </location>
</feature>
<dbReference type="Gene3D" id="2.60.40.3500">
    <property type="match status" value="1"/>
</dbReference>
<dbReference type="NCBIfam" id="TIGR02515">
    <property type="entry name" value="IV_pilus_PilQ"/>
    <property type="match status" value="1"/>
</dbReference>
<evidence type="ECO:0000256" key="5">
    <source>
        <dbReference type="ARBA" id="ARBA00022927"/>
    </source>
</evidence>
<dbReference type="InterPro" id="IPR004845">
    <property type="entry name" value="T2SS_GspD_CS"/>
</dbReference>
<dbReference type="Pfam" id="PF11741">
    <property type="entry name" value="AMIN"/>
    <property type="match status" value="2"/>
</dbReference>
<dbReference type="Gene3D" id="3.30.1370.120">
    <property type="match status" value="1"/>
</dbReference>
<keyword evidence="5" id="KW-0653">Protein transport</keyword>
<dbReference type="InterPro" id="IPR013355">
    <property type="entry name" value="Pilus_4_PilQ"/>
</dbReference>
<dbReference type="PANTHER" id="PTHR30604">
    <property type="entry name" value="PROTEIN TRANSPORT PROTEIN HOFQ"/>
    <property type="match status" value="1"/>
</dbReference>
<dbReference type="GO" id="GO:0009306">
    <property type="term" value="P:protein secretion"/>
    <property type="evidence" value="ECO:0007669"/>
    <property type="project" value="InterPro"/>
</dbReference>
<feature type="region of interest" description="Disordered" evidence="9">
    <location>
        <begin position="114"/>
        <end position="148"/>
    </location>
</feature>
<dbReference type="AlphaFoldDB" id="A0A1I1TL68"/>
<reference evidence="12 13" key="1">
    <citation type="submission" date="2016-10" db="EMBL/GenBank/DDBJ databases">
        <authorList>
            <person name="de Groot N.N."/>
        </authorList>
    </citation>
    <scope>NUCLEOTIDE SEQUENCE [LARGE SCALE GENOMIC DNA]</scope>
    <source>
        <strain evidence="12 13">HL3</strain>
    </source>
</reference>
<dbReference type="InterPro" id="IPR021731">
    <property type="entry name" value="AMIN_dom"/>
</dbReference>
<dbReference type="InterPro" id="IPR005644">
    <property type="entry name" value="NolW-like"/>
</dbReference>
<dbReference type="Gene3D" id="2.60.40.3470">
    <property type="match status" value="1"/>
</dbReference>
<dbReference type="Gene3D" id="3.30.1370.130">
    <property type="match status" value="1"/>
</dbReference>
<dbReference type="Pfam" id="PF00263">
    <property type="entry name" value="Secretin"/>
    <property type="match status" value="1"/>
</dbReference>
<dbReference type="EMBL" id="FOMJ01000006">
    <property type="protein sequence ID" value="SFD56140.1"/>
    <property type="molecule type" value="Genomic_DNA"/>
</dbReference>
<dbReference type="PRINTS" id="PR00811">
    <property type="entry name" value="BCTERIALGSPD"/>
</dbReference>
<dbReference type="Pfam" id="PF03958">
    <property type="entry name" value="Secretin_N"/>
    <property type="match status" value="1"/>
</dbReference>
<feature type="domain" description="Secretin/TonB short N-terminal" evidence="11">
    <location>
        <begin position="297"/>
        <end position="345"/>
    </location>
</feature>
<keyword evidence="7" id="KW-0998">Cell outer membrane</keyword>
<evidence type="ECO:0000256" key="2">
    <source>
        <dbReference type="ARBA" id="ARBA00006304"/>
    </source>
</evidence>
<dbReference type="GO" id="GO:0009279">
    <property type="term" value="C:cell outer membrane"/>
    <property type="evidence" value="ECO:0007669"/>
    <property type="project" value="UniProtKB-SubCell"/>
</dbReference>
<dbReference type="STRING" id="1123397.SAMN05660831_01853"/>
<dbReference type="InterPro" id="IPR001775">
    <property type="entry name" value="GspD/PilQ"/>
</dbReference>
<dbReference type="InterPro" id="IPR004846">
    <property type="entry name" value="T2SS/T3SS_dom"/>
</dbReference>